<protein>
    <submittedName>
        <fullName evidence="1">Uncharacterized protein</fullName>
    </submittedName>
</protein>
<dbReference type="RefSeq" id="WP_179252057.1">
    <property type="nucleotide sequence ID" value="NZ_JACBIV010000004.1"/>
</dbReference>
<dbReference type="AlphaFoldDB" id="A0AAW3WKF3"/>
<reference evidence="1" key="1">
    <citation type="submission" date="2020-08" db="EMBL/GenBank/DDBJ databases">
        <title>Food and environmental bacterial isolates.</title>
        <authorList>
            <person name="Richter L."/>
            <person name="Du Plessis E.M."/>
            <person name="Duvenage S."/>
            <person name="Allam M."/>
            <person name="Korsten L."/>
        </authorList>
    </citation>
    <scope>NUCLEOTIDE SEQUENCE</scope>
    <source>
        <strain evidence="1">UPMP2127</strain>
    </source>
</reference>
<accession>A0AAW3WKF3</accession>
<dbReference type="EMBL" id="JACNYO010000003">
    <property type="protein sequence ID" value="MBC3211363.1"/>
    <property type="molecule type" value="Genomic_DNA"/>
</dbReference>
<evidence type="ECO:0000313" key="2">
    <source>
        <dbReference type="Proteomes" id="UP000659084"/>
    </source>
</evidence>
<proteinExistence type="predicted"/>
<organism evidence="1 2">
    <name type="scientific">Serratia fonticola</name>
    <dbReference type="NCBI Taxonomy" id="47917"/>
    <lineage>
        <taxon>Bacteria</taxon>
        <taxon>Pseudomonadati</taxon>
        <taxon>Pseudomonadota</taxon>
        <taxon>Gammaproteobacteria</taxon>
        <taxon>Enterobacterales</taxon>
        <taxon>Yersiniaceae</taxon>
        <taxon>Serratia</taxon>
    </lineage>
</organism>
<comment type="caution">
    <text evidence="1">The sequence shown here is derived from an EMBL/GenBank/DDBJ whole genome shotgun (WGS) entry which is preliminary data.</text>
</comment>
<dbReference type="Proteomes" id="UP000659084">
    <property type="component" value="Unassembled WGS sequence"/>
</dbReference>
<gene>
    <name evidence="1" type="ORF">H8J20_04350</name>
</gene>
<name>A0AAW3WKF3_SERFO</name>
<evidence type="ECO:0000313" key="1">
    <source>
        <dbReference type="EMBL" id="MBC3211363.1"/>
    </source>
</evidence>
<sequence length="73" mass="8329">MKLLSEIKTSIDYQQSDDNFINYLKILNMNGVIAFDVGDISRMGGELYASEHLYNHIISVYGDNTGHEEMKID</sequence>